<proteinExistence type="predicted"/>
<dbReference type="HOGENOM" id="CLU_2334067_0_0_1"/>
<dbReference type="VEuPathDB" id="MicrosporidiaDB:DI09_199p30"/>
<evidence type="ECO:0000313" key="1">
    <source>
        <dbReference type="EMBL" id="KGG52259.1"/>
    </source>
</evidence>
<organism evidence="1 2">
    <name type="scientific">Mitosporidium daphniae</name>
    <dbReference type="NCBI Taxonomy" id="1485682"/>
    <lineage>
        <taxon>Eukaryota</taxon>
        <taxon>Fungi</taxon>
        <taxon>Fungi incertae sedis</taxon>
        <taxon>Microsporidia</taxon>
        <taxon>Mitosporidium</taxon>
    </lineage>
</organism>
<dbReference type="EMBL" id="JMKJ01000109">
    <property type="protein sequence ID" value="KGG52259.1"/>
    <property type="molecule type" value="Genomic_DNA"/>
</dbReference>
<dbReference type="Proteomes" id="UP000029725">
    <property type="component" value="Unassembled WGS sequence"/>
</dbReference>
<name>A0A098VTU6_9MICR</name>
<keyword evidence="2" id="KW-1185">Reference proteome</keyword>
<dbReference type="GeneID" id="25258856"/>
<protein>
    <submittedName>
        <fullName evidence="1">Uncharacterized protein</fullName>
    </submittedName>
</protein>
<gene>
    <name evidence="1" type="ORF">DI09_199p30</name>
</gene>
<evidence type="ECO:0000313" key="2">
    <source>
        <dbReference type="Proteomes" id="UP000029725"/>
    </source>
</evidence>
<dbReference type="RefSeq" id="XP_013238695.1">
    <property type="nucleotide sequence ID" value="XM_013383241.1"/>
</dbReference>
<accession>A0A098VTU6</accession>
<comment type="caution">
    <text evidence="1">The sequence shown here is derived from an EMBL/GenBank/DDBJ whole genome shotgun (WGS) entry which is preliminary data.</text>
</comment>
<reference evidence="1 2" key="1">
    <citation type="submission" date="2014-04" db="EMBL/GenBank/DDBJ databases">
        <title>A new species of microsporidia sheds light on the evolution of extreme parasitism.</title>
        <authorList>
            <person name="Haag K.L."/>
            <person name="James T.Y."/>
            <person name="Larsson R."/>
            <person name="Schaer T.M."/>
            <person name="Refardt D."/>
            <person name="Pombert J.-F."/>
            <person name="Ebert D."/>
        </authorList>
    </citation>
    <scope>NUCLEOTIDE SEQUENCE [LARGE SCALE GENOMIC DNA]</scope>
    <source>
        <strain evidence="1 2">UGP3</strain>
        <tissue evidence="1">Spores</tissue>
    </source>
</reference>
<sequence length="98" mass="11536">MKSMEVEPDNMILVLMYAAYCRQIEDLNLPKFAYILDVLKVGGITIKRSRVLFLCPPRTDNQLYKVNIAYRAFHNLFEDFLRYCTPQIRLKIESIQSS</sequence>
<dbReference type="AlphaFoldDB" id="A0A098VTU6"/>